<dbReference type="SUPFAM" id="SSF56059">
    <property type="entry name" value="Glutathione synthetase ATP-binding domain-like"/>
    <property type="match status" value="1"/>
</dbReference>
<evidence type="ECO:0000256" key="2">
    <source>
        <dbReference type="ARBA" id="ARBA00007837"/>
    </source>
</evidence>
<dbReference type="Pfam" id="PF00391">
    <property type="entry name" value="PEP-utilizers"/>
    <property type="match status" value="1"/>
</dbReference>
<evidence type="ECO:0000256" key="8">
    <source>
        <dbReference type="ARBA" id="ARBA00022777"/>
    </source>
</evidence>
<evidence type="ECO:0000256" key="3">
    <source>
        <dbReference type="ARBA" id="ARBA00011994"/>
    </source>
</evidence>
<dbReference type="Gene3D" id="1.20.80.30">
    <property type="match status" value="1"/>
</dbReference>
<dbReference type="InterPro" id="IPR018274">
    <property type="entry name" value="PEP_util_AS"/>
</dbReference>
<evidence type="ECO:0000259" key="13">
    <source>
        <dbReference type="Pfam" id="PF00391"/>
    </source>
</evidence>
<keyword evidence="5" id="KW-0808">Transferase</keyword>
<dbReference type="Pfam" id="PF02896">
    <property type="entry name" value="PEP-utilizers_C"/>
    <property type="match status" value="1"/>
</dbReference>
<protein>
    <recommendedName>
        <fullName evidence="4">Pyruvate, phosphate dikinase</fullName>
        <ecNumber evidence="3">2.7.9.1</ecNumber>
    </recommendedName>
    <alternativeName>
        <fullName evidence="11">Pyruvate, orthophosphate dikinase</fullName>
    </alternativeName>
</protein>
<keyword evidence="8" id="KW-0418">Kinase</keyword>
<dbReference type="InterPro" id="IPR010121">
    <property type="entry name" value="Pyruvate_phosphate_dikinase"/>
</dbReference>
<evidence type="ECO:0000259" key="14">
    <source>
        <dbReference type="Pfam" id="PF01326"/>
    </source>
</evidence>
<comment type="caution">
    <text evidence="16">The sequence shown here is derived from an EMBL/GenBank/DDBJ whole genome shotgun (WGS) entry which is preliminary data.</text>
</comment>
<dbReference type="InterPro" id="IPR015813">
    <property type="entry name" value="Pyrv/PenolPyrv_kinase-like_dom"/>
</dbReference>
<comment type="similarity">
    <text evidence="2">Belongs to the PEP-utilizing enzyme family.</text>
</comment>
<evidence type="ECO:0000256" key="5">
    <source>
        <dbReference type="ARBA" id="ARBA00022679"/>
    </source>
</evidence>
<feature type="compositionally biased region" description="Low complexity" evidence="12">
    <location>
        <begin position="874"/>
        <end position="903"/>
    </location>
</feature>
<dbReference type="Gene3D" id="1.10.189.10">
    <property type="entry name" value="Pyruvate Phosphate Dikinase, domain 2"/>
    <property type="match status" value="1"/>
</dbReference>
<dbReference type="InterPro" id="IPR040442">
    <property type="entry name" value="Pyrv_kinase-like_dom_sf"/>
</dbReference>
<sequence>MTTYVYDFTQGDKDRADLLGGKGANLAEMTRLGLPVPPGFTITTEACREYLAQGDEPGALRVQVTTALRHLEDKVGRRLGTRRDPLLVSVRSGARFSMPGMMETVLNVGLNDESVQGLAEEASDERFAWDSYRRLIQMFGATVLGIPADVFAAALDDAKAARGRAAGDGPVADVDLTADDLRALVATYRDIVRERTGRDFPQDPREQLDLAILAVFDSWNTDRARLYRRRERIPQDLGTAVNVVTMVFGNLGDTSGTGVAFTRDPATGAPGAYGDYLQNAQGEDVVAGIRNTLSLDDLHRIDPLSHHQLLQAMRRLETHYRDLCDVEFTVERGHLWMLQTRVGKRTPAAAFRIATALVDEQLITEDEALQRVTGDQLASLLFPQFATGPSDDGAAPRALTSGMAASPGAAVGTVVLRSSDAVAAAERGERVILVRRETNPDDLGGMIAAQGILTSRGGKTSHAAVVARGMGRTCVVGAEDLDVDEDAGTVTVRGAGREPTVLHAGDEISIDGSTGEVFLGAVPVVSSPVERYLEEGLDAVVGAEGAALDDETLSLVQSVDRLLRHADARRRLRVEANADVPDDAARARRLGAQGIGLVRTEHMFLGERRALVEQIVLADDVTERDIALDRLLPLQRDDFRGLLEAMDGLPVTIRLLDPPLHEFLPDHTELAVRVAVERSRREGGGAGALSDDELAADETKLAALERLHEANPMLGVRGVRLGLLVPGLFAMQVRAIVEAAVGLVREGRNPRPEVMVPLVGSVRELQIVRDEVESVVRGVTELAGVDLEVPVGTMIELPAPRSPRTGLRPRPTSSRSAPTTSPRPRGVSRGTTSNGPCSAPTSTTACSRSRRSRPSTPTASGGSFGSRSRRRAPRSPGSSSGCAGSTVATPSRSGSSTTPGSTTCRARPFACRWPGSRRAERRRRLRRRRPAGSRASVVEDALEQDVVAPAARDAQVVARQTEPLEARAGQDPL</sequence>
<name>A0ABQ6HYI0_9MICO</name>
<keyword evidence="10" id="KW-0460">Magnesium</keyword>
<dbReference type="Gene3D" id="3.20.20.60">
    <property type="entry name" value="Phosphoenolpyruvate-binding domains"/>
    <property type="match status" value="1"/>
</dbReference>
<keyword evidence="7" id="KW-0547">Nucleotide-binding</keyword>
<dbReference type="PROSITE" id="PS00370">
    <property type="entry name" value="PEP_ENZYMES_PHOS_SITE"/>
    <property type="match status" value="1"/>
</dbReference>
<dbReference type="SUPFAM" id="SSF51621">
    <property type="entry name" value="Phosphoenolpyruvate/pyruvate domain"/>
    <property type="match status" value="1"/>
</dbReference>
<dbReference type="Gene3D" id="3.50.30.10">
    <property type="entry name" value="Phosphohistidine domain"/>
    <property type="match status" value="1"/>
</dbReference>
<feature type="domain" description="Pyruvate phosphate dikinase AMP/ATP-binding" evidence="14">
    <location>
        <begin position="63"/>
        <end position="291"/>
    </location>
</feature>
<dbReference type="SUPFAM" id="SSF52009">
    <property type="entry name" value="Phosphohistidine domain"/>
    <property type="match status" value="1"/>
</dbReference>
<dbReference type="Gene3D" id="3.30.470.20">
    <property type="entry name" value="ATP-grasp fold, B domain"/>
    <property type="match status" value="1"/>
</dbReference>
<evidence type="ECO:0000256" key="1">
    <source>
        <dbReference type="ARBA" id="ARBA00001946"/>
    </source>
</evidence>
<keyword evidence="6" id="KW-0479">Metal-binding</keyword>
<evidence type="ECO:0000313" key="16">
    <source>
        <dbReference type="EMBL" id="GMA23559.1"/>
    </source>
</evidence>
<evidence type="ECO:0000256" key="4">
    <source>
        <dbReference type="ARBA" id="ARBA00020138"/>
    </source>
</evidence>
<feature type="domain" description="PEP-utilising enzyme mobile" evidence="13">
    <location>
        <begin position="429"/>
        <end position="515"/>
    </location>
</feature>
<dbReference type="PANTHER" id="PTHR22931">
    <property type="entry name" value="PHOSPHOENOLPYRUVATE DIKINASE-RELATED"/>
    <property type="match status" value="1"/>
</dbReference>
<accession>A0ABQ6HYI0</accession>
<feature type="domain" description="PEP-utilising enzyme C-terminal" evidence="15">
    <location>
        <begin position="565"/>
        <end position="799"/>
    </location>
</feature>
<feature type="compositionally biased region" description="Low complexity" evidence="12">
    <location>
        <begin position="808"/>
        <end position="825"/>
    </location>
</feature>
<organism evidence="16 17">
    <name type="scientific">Luteimicrobium album</name>
    <dbReference type="NCBI Taxonomy" id="1054550"/>
    <lineage>
        <taxon>Bacteria</taxon>
        <taxon>Bacillati</taxon>
        <taxon>Actinomycetota</taxon>
        <taxon>Actinomycetes</taxon>
        <taxon>Micrococcales</taxon>
        <taxon>Luteimicrobium</taxon>
    </lineage>
</organism>
<evidence type="ECO:0000256" key="10">
    <source>
        <dbReference type="ARBA" id="ARBA00022842"/>
    </source>
</evidence>
<keyword evidence="9" id="KW-0067">ATP-binding</keyword>
<keyword evidence="17" id="KW-1185">Reference proteome</keyword>
<evidence type="ECO:0000256" key="11">
    <source>
        <dbReference type="ARBA" id="ARBA00032883"/>
    </source>
</evidence>
<comment type="cofactor">
    <cofactor evidence="1">
        <name>Mg(2+)</name>
        <dbReference type="ChEBI" id="CHEBI:18420"/>
    </cofactor>
</comment>
<dbReference type="InterPro" id="IPR000121">
    <property type="entry name" value="PEP_util_C"/>
</dbReference>
<evidence type="ECO:0000256" key="6">
    <source>
        <dbReference type="ARBA" id="ARBA00022723"/>
    </source>
</evidence>
<dbReference type="EMBL" id="BSUK01000001">
    <property type="protein sequence ID" value="GMA23559.1"/>
    <property type="molecule type" value="Genomic_DNA"/>
</dbReference>
<dbReference type="PANTHER" id="PTHR22931:SF9">
    <property type="entry name" value="PYRUVATE, PHOSPHATE DIKINASE 1, CHLOROPLASTIC"/>
    <property type="match status" value="1"/>
</dbReference>
<dbReference type="Pfam" id="PF01326">
    <property type="entry name" value="PPDK_N"/>
    <property type="match status" value="1"/>
</dbReference>
<dbReference type="Gene3D" id="3.30.1490.20">
    <property type="entry name" value="ATP-grasp fold, A domain"/>
    <property type="match status" value="1"/>
</dbReference>
<dbReference type="InterPro" id="IPR036637">
    <property type="entry name" value="Phosphohistidine_dom_sf"/>
</dbReference>
<evidence type="ECO:0000313" key="17">
    <source>
        <dbReference type="Proteomes" id="UP001157091"/>
    </source>
</evidence>
<dbReference type="InterPro" id="IPR008279">
    <property type="entry name" value="PEP-util_enz_mobile_dom"/>
</dbReference>
<gene>
    <name evidence="16" type="ORF">GCM10025864_13180</name>
</gene>
<keyword evidence="16" id="KW-0670">Pyruvate</keyword>
<evidence type="ECO:0000256" key="7">
    <source>
        <dbReference type="ARBA" id="ARBA00022741"/>
    </source>
</evidence>
<dbReference type="EC" id="2.7.9.1" evidence="3"/>
<dbReference type="InterPro" id="IPR002192">
    <property type="entry name" value="PPDK_AMP/ATP-bd"/>
</dbReference>
<evidence type="ECO:0000259" key="15">
    <source>
        <dbReference type="Pfam" id="PF02896"/>
    </source>
</evidence>
<evidence type="ECO:0000256" key="12">
    <source>
        <dbReference type="SAM" id="MobiDB-lite"/>
    </source>
</evidence>
<feature type="compositionally biased region" description="Low complexity" evidence="12">
    <location>
        <begin position="836"/>
        <end position="847"/>
    </location>
</feature>
<reference evidence="17" key="1">
    <citation type="journal article" date="2019" name="Int. J. Syst. Evol. Microbiol.">
        <title>The Global Catalogue of Microorganisms (GCM) 10K type strain sequencing project: providing services to taxonomists for standard genome sequencing and annotation.</title>
        <authorList>
            <consortium name="The Broad Institute Genomics Platform"/>
            <consortium name="The Broad Institute Genome Sequencing Center for Infectious Disease"/>
            <person name="Wu L."/>
            <person name="Ma J."/>
        </authorList>
    </citation>
    <scope>NUCLEOTIDE SEQUENCE [LARGE SCALE GENOMIC DNA]</scope>
    <source>
        <strain evidence="17">NBRC 106348</strain>
    </source>
</reference>
<dbReference type="NCBIfam" id="NF004531">
    <property type="entry name" value="PRK05878.1"/>
    <property type="match status" value="1"/>
</dbReference>
<dbReference type="NCBIfam" id="TIGR01828">
    <property type="entry name" value="pyru_phos_dikin"/>
    <property type="match status" value="1"/>
</dbReference>
<dbReference type="Proteomes" id="UP001157091">
    <property type="component" value="Unassembled WGS sequence"/>
</dbReference>
<dbReference type="PIRSF" id="PIRSF000853">
    <property type="entry name" value="PPDK"/>
    <property type="match status" value="1"/>
</dbReference>
<dbReference type="InterPro" id="IPR013815">
    <property type="entry name" value="ATP_grasp_subdomain_1"/>
</dbReference>
<evidence type="ECO:0000256" key="9">
    <source>
        <dbReference type="ARBA" id="ARBA00022840"/>
    </source>
</evidence>
<feature type="region of interest" description="Disordered" evidence="12">
    <location>
        <begin position="796"/>
        <end position="937"/>
    </location>
</feature>
<feature type="compositionally biased region" description="Basic residues" evidence="12">
    <location>
        <begin position="919"/>
        <end position="931"/>
    </location>
</feature>
<proteinExistence type="inferred from homology"/>